<dbReference type="PANTHER" id="PTHR11203">
    <property type="entry name" value="CLEAVAGE AND POLYADENYLATION SPECIFICITY FACTOR FAMILY MEMBER"/>
    <property type="match status" value="1"/>
</dbReference>
<dbReference type="eggNOG" id="COG1236">
    <property type="taxonomic scope" value="Bacteria"/>
</dbReference>
<dbReference type="EMBL" id="CP003349">
    <property type="protein sequence ID" value="AFD07379.1"/>
    <property type="molecule type" value="Genomic_DNA"/>
</dbReference>
<dbReference type="Proteomes" id="UP000007590">
    <property type="component" value="Chromosome"/>
</dbReference>
<dbReference type="SUPFAM" id="SSF56281">
    <property type="entry name" value="Metallo-hydrolase/oxidoreductase"/>
    <property type="match status" value="1"/>
</dbReference>
<dbReference type="KEGG" id="scn:Solca_2337"/>
<dbReference type="PANTHER" id="PTHR11203:SF49">
    <property type="entry name" value="BLL1145 PROTEIN"/>
    <property type="match status" value="1"/>
</dbReference>
<dbReference type="InterPro" id="IPR050698">
    <property type="entry name" value="MBL"/>
</dbReference>
<evidence type="ECO:0000313" key="3">
    <source>
        <dbReference type="Proteomes" id="UP000007590"/>
    </source>
</evidence>
<dbReference type="HOGENOM" id="CLU_050517_1_0_10"/>
<dbReference type="RefSeq" id="WP_014680606.1">
    <property type="nucleotide sequence ID" value="NC_017770.1"/>
</dbReference>
<dbReference type="Pfam" id="PF12706">
    <property type="entry name" value="Lactamase_B_2"/>
    <property type="match status" value="1"/>
</dbReference>
<accession>H8KRB2</accession>
<evidence type="ECO:0000313" key="2">
    <source>
        <dbReference type="EMBL" id="AFD07379.1"/>
    </source>
</evidence>
<proteinExistence type="predicted"/>
<dbReference type="InterPro" id="IPR001279">
    <property type="entry name" value="Metallo-B-lactamas"/>
</dbReference>
<dbReference type="InterPro" id="IPR036866">
    <property type="entry name" value="RibonucZ/Hydroxyglut_hydro"/>
</dbReference>
<keyword evidence="3" id="KW-1185">Reference proteome</keyword>
<keyword evidence="2" id="KW-0540">Nuclease</keyword>
<gene>
    <name evidence="2" type="ordered locus">Solca_2337</name>
</gene>
<dbReference type="STRING" id="929556.Solca_2337"/>
<protein>
    <submittedName>
        <fullName evidence="2">Putative exonuclease of the beta-lactamase fold involved in RNA processing</fullName>
    </submittedName>
</protein>
<dbReference type="Gene3D" id="3.60.15.10">
    <property type="entry name" value="Ribonuclease Z/Hydroxyacylglutathione hydrolase-like"/>
    <property type="match status" value="1"/>
</dbReference>
<organism evidence="2 3">
    <name type="scientific">Solitalea canadensis (strain ATCC 29591 / DSM 3403 / JCM 21819 / LMG 8368 / NBRC 15130 / NCIMB 12057 / USAM 9D)</name>
    <name type="common">Flexibacter canadensis</name>
    <dbReference type="NCBI Taxonomy" id="929556"/>
    <lineage>
        <taxon>Bacteria</taxon>
        <taxon>Pseudomonadati</taxon>
        <taxon>Bacteroidota</taxon>
        <taxon>Sphingobacteriia</taxon>
        <taxon>Sphingobacteriales</taxon>
        <taxon>Sphingobacteriaceae</taxon>
        <taxon>Solitalea</taxon>
    </lineage>
</organism>
<reference evidence="2" key="1">
    <citation type="submission" date="2012-02" db="EMBL/GenBank/DDBJ databases">
        <title>The complete genome of Solitalea canadensis DSM 3403.</title>
        <authorList>
            <consortium name="US DOE Joint Genome Institute (JGI-PGF)"/>
            <person name="Lucas S."/>
            <person name="Copeland A."/>
            <person name="Lapidus A."/>
            <person name="Glavina del Rio T."/>
            <person name="Dalin E."/>
            <person name="Tice H."/>
            <person name="Bruce D."/>
            <person name="Goodwin L."/>
            <person name="Pitluck S."/>
            <person name="Peters L."/>
            <person name="Ovchinnikova G."/>
            <person name="Lu M."/>
            <person name="Kyrpides N."/>
            <person name="Mavromatis K."/>
            <person name="Ivanova N."/>
            <person name="Brettin T."/>
            <person name="Detter J.C."/>
            <person name="Han C."/>
            <person name="Larimer F."/>
            <person name="Land M."/>
            <person name="Hauser L."/>
            <person name="Markowitz V."/>
            <person name="Cheng J.-F."/>
            <person name="Hugenholtz P."/>
            <person name="Woyke T."/>
            <person name="Wu D."/>
            <person name="Spring S."/>
            <person name="Schroeder M."/>
            <person name="Kopitz M."/>
            <person name="Brambilla E."/>
            <person name="Klenk H.-P."/>
            <person name="Eisen J.A."/>
        </authorList>
    </citation>
    <scope>NUCLEOTIDE SEQUENCE</scope>
    <source>
        <strain evidence="2">DSM 3403</strain>
    </source>
</reference>
<feature type="domain" description="Metallo-beta-lactamase" evidence="1">
    <location>
        <begin position="27"/>
        <end position="145"/>
    </location>
</feature>
<evidence type="ECO:0000259" key="1">
    <source>
        <dbReference type="Pfam" id="PF12706"/>
    </source>
</evidence>
<dbReference type="AlphaFoldDB" id="H8KRB2"/>
<dbReference type="OrthoDB" id="9803916at2"/>
<dbReference type="GO" id="GO:0004527">
    <property type="term" value="F:exonuclease activity"/>
    <property type="evidence" value="ECO:0007669"/>
    <property type="project" value="UniProtKB-KW"/>
</dbReference>
<keyword evidence="2" id="KW-0378">Hydrolase</keyword>
<name>H8KRB2_SOLCM</name>
<keyword evidence="2" id="KW-0269">Exonuclease</keyword>
<sequence>MTEDFFKLTEIGLYCQRYNFYLDPQKAVKNAVISHAHGDHAVAGSENIYCTAATQAVMELRYKKNAGKYFNIVSYNQPFRIGETIITFYPAGHILGSAQILVEIDGARILYTGDFKLEEDKTAEPFEFVKADILITETTFASKATQHPMAINEIQKLGRFANSNVIFGAYALGKAQRVTQLINEHCQSFNVLVHYSIAPIHKLYEQFGVNLGKWQIYDRRTMKHTSNNVYVVPPLTFSSYRHSRDAFKVFASGWENLQDYCDEKLFISDHADWQQILTLVKETEAKEIWTLHGDGGELKEHLQTSHIVKILNE</sequence>
<dbReference type="GO" id="GO:0004521">
    <property type="term" value="F:RNA endonuclease activity"/>
    <property type="evidence" value="ECO:0007669"/>
    <property type="project" value="TreeGrafter"/>
</dbReference>